<dbReference type="EMBL" id="JBHRYN010000011">
    <property type="protein sequence ID" value="MFC3701726.1"/>
    <property type="molecule type" value="Genomic_DNA"/>
</dbReference>
<reference evidence="4" key="1">
    <citation type="journal article" date="2019" name="Int. J. Syst. Evol. Microbiol.">
        <title>The Global Catalogue of Microorganisms (GCM) 10K type strain sequencing project: providing services to taxonomists for standard genome sequencing and annotation.</title>
        <authorList>
            <consortium name="The Broad Institute Genomics Platform"/>
            <consortium name="The Broad Institute Genome Sequencing Center for Infectious Disease"/>
            <person name="Wu L."/>
            <person name="Ma J."/>
        </authorList>
    </citation>
    <scope>NUCLEOTIDE SEQUENCE [LARGE SCALE GENOMIC DNA]</scope>
    <source>
        <strain evidence="4">CECT 8288</strain>
    </source>
</reference>
<comment type="caution">
    <text evidence="3">The sequence shown here is derived from an EMBL/GenBank/DDBJ whole genome shotgun (WGS) entry which is preliminary data.</text>
</comment>
<evidence type="ECO:0000256" key="2">
    <source>
        <dbReference type="SAM" id="SignalP"/>
    </source>
</evidence>
<feature type="signal peptide" evidence="2">
    <location>
        <begin position="1"/>
        <end position="22"/>
    </location>
</feature>
<proteinExistence type="predicted"/>
<protein>
    <submittedName>
        <fullName evidence="3">DUF4124 domain-containing protein</fullName>
    </submittedName>
</protein>
<feature type="chain" id="PRO_5045258867" evidence="2">
    <location>
        <begin position="23"/>
        <end position="215"/>
    </location>
</feature>
<dbReference type="Proteomes" id="UP001595710">
    <property type="component" value="Unassembled WGS sequence"/>
</dbReference>
<keyword evidence="1" id="KW-0175">Coiled coil</keyword>
<name>A0ABV7WQY0_9GAMM</name>
<sequence length="215" mass="25100">MKRIISATILVSFIGLATSVSAAQFYRWKDEQGNLFVQSYIPPEYVANGYEIVDEAGNLIKSVAPQISEAEKQAKELSRINGEMQRARDEELLKFYRSPSDVDRAMSTWLSRMDMEIRVKQNRIRIKENEFAKLQEQAANLERSGQTVDPEIEEKMKSIRLEIEQFKLEIREVQLRQDESRGQFELDRERMVELWKIITGEEWVDKEESTDSSAE</sequence>
<evidence type="ECO:0000256" key="1">
    <source>
        <dbReference type="SAM" id="Coils"/>
    </source>
</evidence>
<keyword evidence="4" id="KW-1185">Reference proteome</keyword>
<feature type="coiled-coil region" evidence="1">
    <location>
        <begin position="117"/>
        <end position="176"/>
    </location>
</feature>
<keyword evidence="2" id="KW-0732">Signal</keyword>
<organism evidence="3 4">
    <name type="scientific">Reinekea marina</name>
    <dbReference type="NCBI Taxonomy" id="1310421"/>
    <lineage>
        <taxon>Bacteria</taxon>
        <taxon>Pseudomonadati</taxon>
        <taxon>Pseudomonadota</taxon>
        <taxon>Gammaproteobacteria</taxon>
        <taxon>Oceanospirillales</taxon>
        <taxon>Saccharospirillaceae</taxon>
        <taxon>Reinekea</taxon>
    </lineage>
</organism>
<accession>A0ABV7WQY0</accession>
<evidence type="ECO:0000313" key="4">
    <source>
        <dbReference type="Proteomes" id="UP001595710"/>
    </source>
</evidence>
<gene>
    <name evidence="3" type="ORF">ACFOND_08765</name>
</gene>
<evidence type="ECO:0000313" key="3">
    <source>
        <dbReference type="EMBL" id="MFC3701726.1"/>
    </source>
</evidence>
<dbReference type="RefSeq" id="WP_216000613.1">
    <property type="nucleotide sequence ID" value="NZ_JAUFQI010000001.1"/>
</dbReference>